<organism evidence="1 2">
    <name type="scientific">Echeneis naucrates</name>
    <name type="common">Live sharksucker</name>
    <dbReference type="NCBI Taxonomy" id="173247"/>
    <lineage>
        <taxon>Eukaryota</taxon>
        <taxon>Metazoa</taxon>
        <taxon>Chordata</taxon>
        <taxon>Craniata</taxon>
        <taxon>Vertebrata</taxon>
        <taxon>Euteleostomi</taxon>
        <taxon>Actinopterygii</taxon>
        <taxon>Neopterygii</taxon>
        <taxon>Teleostei</taxon>
        <taxon>Neoteleostei</taxon>
        <taxon>Acanthomorphata</taxon>
        <taxon>Carangaria</taxon>
        <taxon>Carangiformes</taxon>
        <taxon>Echeneidae</taxon>
        <taxon>Echeneis</taxon>
    </lineage>
</organism>
<dbReference type="SUPFAM" id="SSF52833">
    <property type="entry name" value="Thioredoxin-like"/>
    <property type="match status" value="1"/>
</dbReference>
<dbReference type="Pfam" id="PF13911">
    <property type="entry name" value="AhpC-TSA_2"/>
    <property type="match status" value="1"/>
</dbReference>
<keyword evidence="2" id="KW-1185">Reference proteome</keyword>
<reference evidence="1" key="3">
    <citation type="submission" date="2025-09" db="UniProtKB">
        <authorList>
            <consortium name="Ensembl"/>
        </authorList>
    </citation>
    <scope>IDENTIFICATION</scope>
</reference>
<sequence length="102" mass="11730">ASHWLQETGCRYDMLLDPDRKIYSAFGLERSLKKVLNFSNMLLYAEYVAENMAFPRELPSIQDDMFQLGGDFVLDEHGRVLFSHCCQSPIDRPSIEDILSAL</sequence>
<proteinExistence type="predicted"/>
<reference evidence="1" key="2">
    <citation type="submission" date="2025-08" db="UniProtKB">
        <authorList>
            <consortium name="Ensembl"/>
        </authorList>
    </citation>
    <scope>IDENTIFICATION</scope>
</reference>
<accession>A0A665XE82</accession>
<evidence type="ECO:0008006" key="3">
    <source>
        <dbReference type="Google" id="ProtNLM"/>
    </source>
</evidence>
<dbReference type="OMA" id="ADNMEFP"/>
<evidence type="ECO:0000313" key="1">
    <source>
        <dbReference type="Ensembl" id="ENSENLP00000054402.1"/>
    </source>
</evidence>
<dbReference type="Gene3D" id="3.40.30.10">
    <property type="entry name" value="Glutaredoxin"/>
    <property type="match status" value="1"/>
</dbReference>
<dbReference type="AlphaFoldDB" id="A0A665XE82"/>
<dbReference type="InParanoid" id="A0A665XE82"/>
<reference evidence="1" key="1">
    <citation type="submission" date="2021-04" db="EMBL/GenBank/DDBJ databases">
        <authorList>
            <consortium name="Wellcome Sanger Institute Data Sharing"/>
        </authorList>
    </citation>
    <scope>NUCLEOTIDE SEQUENCE [LARGE SCALE GENOMIC DNA]</scope>
</reference>
<dbReference type="InterPro" id="IPR032801">
    <property type="entry name" value="PXL2A/B/C"/>
</dbReference>
<dbReference type="InterPro" id="IPR036249">
    <property type="entry name" value="Thioredoxin-like_sf"/>
</dbReference>
<evidence type="ECO:0000313" key="2">
    <source>
        <dbReference type="Proteomes" id="UP000472264"/>
    </source>
</evidence>
<dbReference type="Ensembl" id="ENSENLT00000055689.1">
    <property type="protein sequence ID" value="ENSENLP00000054402.1"/>
    <property type="gene ID" value="ENSENLG00000022670.1"/>
</dbReference>
<dbReference type="Proteomes" id="UP000472264">
    <property type="component" value="Chromosome 22"/>
</dbReference>
<protein>
    <recommendedName>
        <fullName evidence="3">Selenoprotein L</fullName>
    </recommendedName>
</protein>
<name>A0A665XE82_ECHNA</name>